<dbReference type="GO" id="GO:0016787">
    <property type="term" value="F:hydrolase activity"/>
    <property type="evidence" value="ECO:0007669"/>
    <property type="project" value="UniProtKB-KW"/>
</dbReference>
<evidence type="ECO:0000256" key="2">
    <source>
        <dbReference type="ARBA" id="ARBA00022723"/>
    </source>
</evidence>
<dbReference type="InterPro" id="IPR036412">
    <property type="entry name" value="HAD-like_sf"/>
</dbReference>
<dbReference type="Pfam" id="PF00702">
    <property type="entry name" value="Hydrolase"/>
    <property type="match status" value="1"/>
</dbReference>
<keyword evidence="4" id="KW-0378">Hydrolase</keyword>
<comment type="caution">
    <text evidence="4">The sequence shown here is derived from an EMBL/GenBank/DDBJ whole genome shotgun (WGS) entry which is preliminary data.</text>
</comment>
<protein>
    <submittedName>
        <fullName evidence="4">HAD family hydrolase</fullName>
    </submittedName>
</protein>
<evidence type="ECO:0000256" key="3">
    <source>
        <dbReference type="ARBA" id="ARBA00022842"/>
    </source>
</evidence>
<dbReference type="AlphaFoldDB" id="A0A7Z7YT95"/>
<organism evidence="4 5">
    <name type="scientific">Staphylococcus capitis</name>
    <dbReference type="NCBI Taxonomy" id="29388"/>
    <lineage>
        <taxon>Bacteria</taxon>
        <taxon>Bacillati</taxon>
        <taxon>Bacillota</taxon>
        <taxon>Bacilli</taxon>
        <taxon>Bacillales</taxon>
        <taxon>Staphylococcaceae</taxon>
        <taxon>Staphylococcus</taxon>
    </lineage>
</organism>
<dbReference type="RefSeq" id="WP_154812358.1">
    <property type="nucleotide sequence ID" value="NZ_SCHC01000453.1"/>
</dbReference>
<evidence type="ECO:0000313" key="4">
    <source>
        <dbReference type="EMBL" id="TBW69236.1"/>
    </source>
</evidence>
<dbReference type="PANTHER" id="PTHR46193">
    <property type="entry name" value="6-PHOSPHOGLUCONATE PHOSPHATASE"/>
    <property type="match status" value="1"/>
</dbReference>
<dbReference type="InterPro" id="IPR023214">
    <property type="entry name" value="HAD_sf"/>
</dbReference>
<evidence type="ECO:0000256" key="1">
    <source>
        <dbReference type="ARBA" id="ARBA00006171"/>
    </source>
</evidence>
<keyword evidence="3" id="KW-0460">Magnesium</keyword>
<accession>A0A7Z7YT95</accession>
<dbReference type="GO" id="GO:0046872">
    <property type="term" value="F:metal ion binding"/>
    <property type="evidence" value="ECO:0007669"/>
    <property type="project" value="UniProtKB-KW"/>
</dbReference>
<name>A0A7Z7YT95_STACP</name>
<dbReference type="PANTHER" id="PTHR46193:SF21">
    <property type="entry name" value="SLL1138 PROTEIN"/>
    <property type="match status" value="1"/>
</dbReference>
<evidence type="ECO:0000313" key="5">
    <source>
        <dbReference type="Proteomes" id="UP000291949"/>
    </source>
</evidence>
<dbReference type="SUPFAM" id="SSF56784">
    <property type="entry name" value="HAD-like"/>
    <property type="match status" value="1"/>
</dbReference>
<comment type="similarity">
    <text evidence="1">Belongs to the HAD-like hydrolase superfamily. CbbY/CbbZ/Gph/YieH family.</text>
</comment>
<dbReference type="Proteomes" id="UP000291949">
    <property type="component" value="Unassembled WGS sequence"/>
</dbReference>
<dbReference type="NCBIfam" id="TIGR01509">
    <property type="entry name" value="HAD-SF-IA-v3"/>
    <property type="match status" value="1"/>
</dbReference>
<reference evidence="4 5" key="1">
    <citation type="journal article" date="2019" name="Sci. Transl. Med.">
        <title>Quorum sensing between bacterial species on the skin protects against epidermal injury in atopic dermatitis.</title>
        <authorList>
            <person name="Williams M.R."/>
        </authorList>
    </citation>
    <scope>NUCLEOTIDE SEQUENCE [LARGE SCALE GENOMIC DNA]</scope>
    <source>
        <strain evidence="4 5">H8</strain>
    </source>
</reference>
<dbReference type="InterPro" id="IPR006439">
    <property type="entry name" value="HAD-SF_hydro_IA"/>
</dbReference>
<proteinExistence type="inferred from homology"/>
<gene>
    <name evidence="4" type="ORF">EQ811_14970</name>
</gene>
<dbReference type="InterPro" id="IPR051600">
    <property type="entry name" value="Beta-PGM-like"/>
</dbReference>
<dbReference type="EMBL" id="SCHC01000453">
    <property type="protein sequence ID" value="TBW69236.1"/>
    <property type="molecule type" value="Genomic_DNA"/>
</dbReference>
<dbReference type="Gene3D" id="3.40.50.1000">
    <property type="entry name" value="HAD superfamily/HAD-like"/>
    <property type="match status" value="1"/>
</dbReference>
<sequence length="107" mass="12089">KDIFPVFKSLGLDEYINIIVGRESVEYVKPDPELYLTAVQQLNYSPTHCLAIEDSVNGATAAFRAGLDVIVNTNYMTQTQDFSTIPYIGKDLNNEEIINRFFEKGHV</sequence>
<keyword evidence="2" id="KW-0479">Metal-binding</keyword>
<feature type="non-terminal residue" evidence="4">
    <location>
        <position position="1"/>
    </location>
</feature>